<dbReference type="SUPFAM" id="SSF51261">
    <property type="entry name" value="Duplicated hybrid motif"/>
    <property type="match status" value="1"/>
</dbReference>
<evidence type="ECO:0000256" key="6">
    <source>
        <dbReference type="ARBA" id="ARBA00022777"/>
    </source>
</evidence>
<organism evidence="14 15">
    <name type="scientific">Staphylococcus argensis</name>
    <dbReference type="NCBI Taxonomy" id="1607738"/>
    <lineage>
        <taxon>Bacteria</taxon>
        <taxon>Bacillati</taxon>
        <taxon>Bacillota</taxon>
        <taxon>Bacilli</taxon>
        <taxon>Bacillales</taxon>
        <taxon>Staphylococcaceae</taxon>
        <taxon>Staphylococcus</taxon>
    </lineage>
</organism>
<accession>A0A2K4FF87</accession>
<evidence type="ECO:0000256" key="7">
    <source>
        <dbReference type="ARBA" id="ARBA00037252"/>
    </source>
</evidence>
<evidence type="ECO:0000256" key="4">
    <source>
        <dbReference type="ARBA" id="ARBA00022679"/>
    </source>
</evidence>
<feature type="domain" description="PTS EIIA type-1" evidence="13">
    <location>
        <begin position="34"/>
        <end position="138"/>
    </location>
</feature>
<dbReference type="InterPro" id="IPR001127">
    <property type="entry name" value="PTS_EIIA_1_perm"/>
</dbReference>
<evidence type="ECO:0000256" key="3">
    <source>
        <dbReference type="ARBA" id="ARBA00022597"/>
    </source>
</evidence>
<dbReference type="PROSITE" id="PS00371">
    <property type="entry name" value="PTS_EIIA_TYPE_1_HIS"/>
    <property type="match status" value="1"/>
</dbReference>
<dbReference type="GeneID" id="98297555"/>
<evidence type="ECO:0000256" key="2">
    <source>
        <dbReference type="ARBA" id="ARBA00022448"/>
    </source>
</evidence>
<dbReference type="InterPro" id="IPR050890">
    <property type="entry name" value="PTS_EIIA_component"/>
</dbReference>
<dbReference type="Gene3D" id="2.70.70.10">
    <property type="entry name" value="Glucose Permease (Domain IIA)"/>
    <property type="match status" value="1"/>
</dbReference>
<proteinExistence type="predicted"/>
<comment type="subcellular location">
    <subcellularLocation>
        <location evidence="1">Cytoplasm</location>
    </subcellularLocation>
</comment>
<evidence type="ECO:0000256" key="5">
    <source>
        <dbReference type="ARBA" id="ARBA00022683"/>
    </source>
</evidence>
<comment type="function">
    <text evidence="7">The phosphoenolpyruvate-dependent sugar phosphotransferase system (sugar PTS), a major carbohydrate active transport system, catalyzes the phosphorylation of incoming sugar substrates concomitantly with their translocation across the cell membrane. The enzyme II complex composed of PtsG and Crr is involved in glucose transport.</text>
</comment>
<keyword evidence="5" id="KW-0598">Phosphotransferase system</keyword>
<protein>
    <recommendedName>
        <fullName evidence="9">PTS system glucose-specific EIIA component</fullName>
    </recommendedName>
    <alternativeName>
        <fullName evidence="12">EIIA-Glc</fullName>
    </alternativeName>
    <alternativeName>
        <fullName evidence="11">EIII-Glc</fullName>
    </alternativeName>
    <alternativeName>
        <fullName evidence="10">Glucose-specific phosphotransferase enzyme IIA component</fullName>
    </alternativeName>
</protein>
<evidence type="ECO:0000259" key="13">
    <source>
        <dbReference type="PROSITE" id="PS51093"/>
    </source>
</evidence>
<gene>
    <name evidence="14" type="ORF">CD039_04255</name>
</gene>
<evidence type="ECO:0000256" key="12">
    <source>
        <dbReference type="ARBA" id="ARBA00042873"/>
    </source>
</evidence>
<keyword evidence="6" id="KW-0418">Kinase</keyword>
<keyword evidence="15" id="KW-1185">Reference proteome</keyword>
<name>A0A2K4FF87_9STAP</name>
<reference evidence="14 15" key="1">
    <citation type="submission" date="2017-08" db="EMBL/GenBank/DDBJ databases">
        <title>Draft genome sequences of 64 type strains of genus Staph aureus.</title>
        <authorList>
            <person name="Cole K."/>
            <person name="Golubchik T."/>
            <person name="Russell J."/>
            <person name="Foster D."/>
            <person name="Llewelyn M."/>
            <person name="Wilson D."/>
            <person name="Crook D."/>
            <person name="Paul J."/>
        </authorList>
    </citation>
    <scope>NUCLEOTIDE SEQUENCE [LARGE SCALE GENOMIC DNA]</scope>
    <source>
        <strain evidence="14 15">DSM 29875</strain>
    </source>
</reference>
<dbReference type="InterPro" id="IPR011055">
    <property type="entry name" value="Dup_hybrid_motif"/>
</dbReference>
<dbReference type="OrthoDB" id="92465at2"/>
<dbReference type="RefSeq" id="WP_103371263.1">
    <property type="nucleotide sequence ID" value="NZ_CBCRVO010000001.1"/>
</dbReference>
<dbReference type="FunFam" id="2.70.70.10:FF:000001">
    <property type="entry name" value="PTS system glucose-specific IIA component"/>
    <property type="match status" value="1"/>
</dbReference>
<comment type="caution">
    <text evidence="14">The sequence shown here is derived from an EMBL/GenBank/DDBJ whole genome shotgun (WGS) entry which is preliminary data.</text>
</comment>
<dbReference type="Pfam" id="PF00358">
    <property type="entry name" value="PTS_EIIA_1"/>
    <property type="match status" value="1"/>
</dbReference>
<dbReference type="NCBIfam" id="TIGR00830">
    <property type="entry name" value="PTBA"/>
    <property type="match status" value="1"/>
</dbReference>
<dbReference type="Proteomes" id="UP000242712">
    <property type="component" value="Unassembled WGS sequence"/>
</dbReference>
<evidence type="ECO:0000256" key="1">
    <source>
        <dbReference type="ARBA" id="ARBA00004496"/>
    </source>
</evidence>
<evidence type="ECO:0000256" key="10">
    <source>
        <dbReference type="ARBA" id="ARBA00042296"/>
    </source>
</evidence>
<evidence type="ECO:0000313" key="15">
    <source>
        <dbReference type="Proteomes" id="UP000242712"/>
    </source>
</evidence>
<evidence type="ECO:0000256" key="9">
    <source>
        <dbReference type="ARBA" id="ARBA00039163"/>
    </source>
</evidence>
<dbReference type="GO" id="GO:0016301">
    <property type="term" value="F:kinase activity"/>
    <property type="evidence" value="ECO:0007669"/>
    <property type="project" value="UniProtKB-KW"/>
</dbReference>
<dbReference type="PANTHER" id="PTHR45008">
    <property type="entry name" value="PTS SYSTEM GLUCOSE-SPECIFIC EIIA COMPONENT"/>
    <property type="match status" value="1"/>
</dbReference>
<keyword evidence="2" id="KW-0813">Transport</keyword>
<evidence type="ECO:0000256" key="8">
    <source>
        <dbReference type="ARBA" id="ARBA00038632"/>
    </source>
</evidence>
<dbReference type="PROSITE" id="PS51093">
    <property type="entry name" value="PTS_EIIA_TYPE_1"/>
    <property type="match status" value="1"/>
</dbReference>
<keyword evidence="3 14" id="KW-0762">Sugar transport</keyword>
<sequence length="166" mass="17793">MFKKLFGKDKEVSKDIEVYAPMTGEYVKIEDIPDPVFAQKMMGEGFGIEPTEGHVVSPINGKVDNVFPTKHAIGLKADNGLELLVHVGLDTVQLDGEGFEVEVASGDTVSVGDPLLTFDLEHIKSNAKSIVSPVIITNSDQAASVHIEDAQALVKGETKLADVTMS</sequence>
<dbReference type="GO" id="GO:0005737">
    <property type="term" value="C:cytoplasm"/>
    <property type="evidence" value="ECO:0007669"/>
    <property type="project" value="UniProtKB-SubCell"/>
</dbReference>
<comment type="subunit">
    <text evidence="8">Heterodimer with glycerol kinase (glpk).</text>
</comment>
<dbReference type="EMBL" id="PPPX01000001">
    <property type="protein sequence ID" value="POA09967.1"/>
    <property type="molecule type" value="Genomic_DNA"/>
</dbReference>
<dbReference type="GO" id="GO:0009401">
    <property type="term" value="P:phosphoenolpyruvate-dependent sugar phosphotransferase system"/>
    <property type="evidence" value="ECO:0007669"/>
    <property type="project" value="UniProtKB-KW"/>
</dbReference>
<evidence type="ECO:0000313" key="14">
    <source>
        <dbReference type="EMBL" id="POA09967.1"/>
    </source>
</evidence>
<dbReference type="PANTHER" id="PTHR45008:SF1">
    <property type="entry name" value="PTS SYSTEM GLUCOSE-SPECIFIC EIIA COMPONENT"/>
    <property type="match status" value="1"/>
</dbReference>
<keyword evidence="4" id="KW-0808">Transferase</keyword>
<evidence type="ECO:0000256" key="11">
    <source>
        <dbReference type="ARBA" id="ARBA00042526"/>
    </source>
</evidence>
<dbReference type="AlphaFoldDB" id="A0A2K4FF87"/>